<keyword evidence="8" id="KW-1185">Reference proteome</keyword>
<dbReference type="Pfam" id="PF01494">
    <property type="entry name" value="FAD_binding_3"/>
    <property type="match status" value="2"/>
</dbReference>
<evidence type="ECO:0000256" key="3">
    <source>
        <dbReference type="ARBA" id="ARBA00022827"/>
    </source>
</evidence>
<dbReference type="STRING" id="1220924.W2RMX7"/>
<dbReference type="GO" id="GO:0071949">
    <property type="term" value="F:FAD binding"/>
    <property type="evidence" value="ECO:0007669"/>
    <property type="project" value="InterPro"/>
</dbReference>
<dbReference type="VEuPathDB" id="FungiDB:HMPREF1541_07479"/>
<keyword evidence="5" id="KW-0503">Monooxygenase</keyword>
<dbReference type="eggNOG" id="KOG2614">
    <property type="taxonomic scope" value="Eukaryota"/>
</dbReference>
<keyword evidence="3" id="KW-0274">FAD</keyword>
<evidence type="ECO:0000313" key="7">
    <source>
        <dbReference type="EMBL" id="ETN37856.1"/>
    </source>
</evidence>
<evidence type="ECO:0000256" key="4">
    <source>
        <dbReference type="ARBA" id="ARBA00023002"/>
    </source>
</evidence>
<reference evidence="7 8" key="1">
    <citation type="submission" date="2013-03" db="EMBL/GenBank/DDBJ databases">
        <title>The Genome Sequence of Phialophora europaea CBS 101466.</title>
        <authorList>
            <consortium name="The Broad Institute Genomics Platform"/>
            <person name="Cuomo C."/>
            <person name="de Hoog S."/>
            <person name="Gorbushina A."/>
            <person name="Walker B."/>
            <person name="Young S.K."/>
            <person name="Zeng Q."/>
            <person name="Gargeya S."/>
            <person name="Fitzgerald M."/>
            <person name="Haas B."/>
            <person name="Abouelleil A."/>
            <person name="Allen A.W."/>
            <person name="Alvarado L."/>
            <person name="Arachchi H.M."/>
            <person name="Berlin A.M."/>
            <person name="Chapman S.B."/>
            <person name="Gainer-Dewar J."/>
            <person name="Goldberg J."/>
            <person name="Griggs A."/>
            <person name="Gujja S."/>
            <person name="Hansen M."/>
            <person name="Howarth C."/>
            <person name="Imamovic A."/>
            <person name="Ireland A."/>
            <person name="Larimer J."/>
            <person name="McCowan C."/>
            <person name="Murphy C."/>
            <person name="Pearson M."/>
            <person name="Poon T.W."/>
            <person name="Priest M."/>
            <person name="Roberts A."/>
            <person name="Saif S."/>
            <person name="Shea T."/>
            <person name="Sisk P."/>
            <person name="Sykes S."/>
            <person name="Wortman J."/>
            <person name="Nusbaum C."/>
            <person name="Birren B."/>
        </authorList>
    </citation>
    <scope>NUCLEOTIDE SEQUENCE [LARGE SCALE GENOMIC DNA]</scope>
    <source>
        <strain evidence="7 8">CBS 101466</strain>
    </source>
</reference>
<dbReference type="PANTHER" id="PTHR13789">
    <property type="entry name" value="MONOOXYGENASE"/>
    <property type="match status" value="1"/>
</dbReference>
<evidence type="ECO:0000313" key="8">
    <source>
        <dbReference type="Proteomes" id="UP000030752"/>
    </source>
</evidence>
<dbReference type="PANTHER" id="PTHR13789:SF268">
    <property type="entry name" value="5-METHYLPHENAZINE-1-CARBOXYLATE 1-MONOOXYGENASE"/>
    <property type="match status" value="1"/>
</dbReference>
<feature type="domain" description="FAD-binding" evidence="6">
    <location>
        <begin position="7"/>
        <end position="185"/>
    </location>
</feature>
<dbReference type="AlphaFoldDB" id="W2RMX7"/>
<dbReference type="Proteomes" id="UP000030752">
    <property type="component" value="Unassembled WGS sequence"/>
</dbReference>
<dbReference type="OrthoDB" id="16820at2759"/>
<keyword evidence="4" id="KW-0560">Oxidoreductase</keyword>
<evidence type="ECO:0000256" key="2">
    <source>
        <dbReference type="ARBA" id="ARBA00022630"/>
    </source>
</evidence>
<dbReference type="InParanoid" id="W2RMX7"/>
<dbReference type="EMBL" id="KB822723">
    <property type="protein sequence ID" value="ETN37856.1"/>
    <property type="molecule type" value="Genomic_DNA"/>
</dbReference>
<dbReference type="Gene3D" id="3.50.50.60">
    <property type="entry name" value="FAD/NAD(P)-binding domain"/>
    <property type="match status" value="1"/>
</dbReference>
<evidence type="ECO:0000256" key="5">
    <source>
        <dbReference type="ARBA" id="ARBA00023033"/>
    </source>
</evidence>
<comment type="similarity">
    <text evidence="1">Belongs to the paxM FAD-dependent monooxygenase family.</text>
</comment>
<keyword evidence="2" id="KW-0285">Flavoprotein</keyword>
<dbReference type="GO" id="GO:0004497">
    <property type="term" value="F:monooxygenase activity"/>
    <property type="evidence" value="ECO:0007669"/>
    <property type="project" value="UniProtKB-KW"/>
</dbReference>
<accession>W2RMX7</accession>
<organism evidence="7 8">
    <name type="scientific">Cyphellophora europaea (strain CBS 101466)</name>
    <name type="common">Phialophora europaea</name>
    <dbReference type="NCBI Taxonomy" id="1220924"/>
    <lineage>
        <taxon>Eukaryota</taxon>
        <taxon>Fungi</taxon>
        <taxon>Dikarya</taxon>
        <taxon>Ascomycota</taxon>
        <taxon>Pezizomycotina</taxon>
        <taxon>Eurotiomycetes</taxon>
        <taxon>Chaetothyriomycetidae</taxon>
        <taxon>Chaetothyriales</taxon>
        <taxon>Cyphellophoraceae</taxon>
        <taxon>Cyphellophora</taxon>
    </lineage>
</organism>
<evidence type="ECO:0000259" key="6">
    <source>
        <dbReference type="Pfam" id="PF01494"/>
    </source>
</evidence>
<gene>
    <name evidence="7" type="ORF">HMPREF1541_07479</name>
</gene>
<dbReference type="InterPro" id="IPR050493">
    <property type="entry name" value="FAD-dep_Monooxygenase_BioMet"/>
</dbReference>
<dbReference type="SUPFAM" id="SSF51905">
    <property type="entry name" value="FAD/NAD(P)-binding domain"/>
    <property type="match status" value="1"/>
</dbReference>
<evidence type="ECO:0000256" key="1">
    <source>
        <dbReference type="ARBA" id="ARBA00007992"/>
    </source>
</evidence>
<proteinExistence type="inferred from homology"/>
<protein>
    <recommendedName>
        <fullName evidence="6">FAD-binding domain-containing protein</fullName>
    </recommendedName>
</protein>
<sequence>MGIAQPKIIIAGAGIGGLSAALCLHATGYTDIHIFEASSQLTTLGVGINVQPSAVLILRNLGLLPTLLETGITTKELNFYNCHGDSILSEPRGLDAGYDIPQISIHRGEFQMLLLRAVKDRLGHERVHLNHAFTSYAQDDTSITAHFTQRSDGQPSSIPSMTGSVLLAADGINSHARRLLYPTEGPPRFSGRILWRGCIERDPYLTGASMIWAGHANQKFIAYPISAQAARQRNQSVVNWIAELRVRDENDPDLTPPPVDWTRSVPKSRFEGPFRTWTCGGLRMADLIDATPKVYEFPMCDRDPVSQWSFGRLTLLGDAAHAMYPIGSNGASQAILDAEALAHCLQTHPNDIPAALQEYQSLRLPPTAAIVHANRGNGPDQVLQLAHERAPDGFKHVYDVIPKEELEGVGAKYKAIAGFEIEAVNNKARETAAQMEAKKQTRTQTQPVATLGVVGSV</sequence>
<dbReference type="PRINTS" id="PR00420">
    <property type="entry name" value="RNGMNOXGNASE"/>
</dbReference>
<dbReference type="HOGENOM" id="CLU_009665_19_5_1"/>
<dbReference type="Gene3D" id="3.30.9.30">
    <property type="match status" value="1"/>
</dbReference>
<dbReference type="InterPro" id="IPR036188">
    <property type="entry name" value="FAD/NAD-bd_sf"/>
</dbReference>
<dbReference type="SUPFAM" id="SSF54373">
    <property type="entry name" value="FAD-linked reductases, C-terminal domain"/>
    <property type="match status" value="1"/>
</dbReference>
<name>W2RMX7_CYPE1</name>
<dbReference type="GeneID" id="19974818"/>
<feature type="domain" description="FAD-binding" evidence="6">
    <location>
        <begin position="305"/>
        <end position="371"/>
    </location>
</feature>
<dbReference type="RefSeq" id="XP_008720025.1">
    <property type="nucleotide sequence ID" value="XM_008721803.1"/>
</dbReference>
<dbReference type="NCBIfam" id="NF005720">
    <property type="entry name" value="PRK07538.1"/>
    <property type="match status" value="1"/>
</dbReference>
<dbReference type="InterPro" id="IPR002938">
    <property type="entry name" value="FAD-bd"/>
</dbReference>